<feature type="domain" description="FHA" evidence="2">
    <location>
        <begin position="92"/>
        <end position="141"/>
    </location>
</feature>
<dbReference type="SMART" id="SM00240">
    <property type="entry name" value="FHA"/>
    <property type="match status" value="1"/>
</dbReference>
<organism evidence="3">
    <name type="scientific">Nakamurella sp. A5-74</name>
    <dbReference type="NCBI Taxonomy" id="3158264"/>
    <lineage>
        <taxon>Bacteria</taxon>
        <taxon>Bacillati</taxon>
        <taxon>Actinomycetota</taxon>
        <taxon>Actinomycetes</taxon>
        <taxon>Nakamurellales</taxon>
        <taxon>Nakamurellaceae</taxon>
        <taxon>Nakamurella</taxon>
    </lineage>
</organism>
<dbReference type="Gene3D" id="2.60.200.20">
    <property type="match status" value="1"/>
</dbReference>
<protein>
    <submittedName>
        <fullName evidence="3">FHA domain-containing protein</fullName>
    </submittedName>
</protein>
<dbReference type="InterPro" id="IPR050923">
    <property type="entry name" value="Cell_Proc_Reg/RNA_Proc"/>
</dbReference>
<dbReference type="PANTHER" id="PTHR23308">
    <property type="entry name" value="NUCLEAR INHIBITOR OF PROTEIN PHOSPHATASE-1"/>
    <property type="match status" value="1"/>
</dbReference>
<dbReference type="SUPFAM" id="SSF49879">
    <property type="entry name" value="SMAD/FHA domain"/>
    <property type="match status" value="1"/>
</dbReference>
<dbReference type="EMBL" id="CP159218">
    <property type="protein sequence ID" value="XCG64090.1"/>
    <property type="molecule type" value="Genomic_DNA"/>
</dbReference>
<accession>A0AAU8DPG8</accession>
<gene>
    <name evidence="3" type="ORF">ABLG96_01720</name>
</gene>
<dbReference type="InterPro" id="IPR000253">
    <property type="entry name" value="FHA_dom"/>
</dbReference>
<dbReference type="InterPro" id="IPR008984">
    <property type="entry name" value="SMAD_FHA_dom_sf"/>
</dbReference>
<evidence type="ECO:0000259" key="2">
    <source>
        <dbReference type="PROSITE" id="PS50006"/>
    </source>
</evidence>
<keyword evidence="1" id="KW-0597">Phosphoprotein</keyword>
<evidence type="ECO:0000313" key="3">
    <source>
        <dbReference type="EMBL" id="XCG64090.1"/>
    </source>
</evidence>
<dbReference type="AlphaFoldDB" id="A0AAU8DPG8"/>
<proteinExistence type="predicted"/>
<name>A0AAU8DPG8_9ACTN</name>
<dbReference type="Pfam" id="PF00498">
    <property type="entry name" value="FHA"/>
    <property type="match status" value="1"/>
</dbReference>
<evidence type="ECO:0000256" key="1">
    <source>
        <dbReference type="ARBA" id="ARBA00022553"/>
    </source>
</evidence>
<sequence>MPALILQLTRVGFLLLLCLFVWAAIRVIRADLRTAGGAVTKASARGERKAAKQAEKQAGQQFRGAAPLPPATLVVTAGSLSGTRLRLGEAPILIGRADDSTLVLDDDYASTRHARISREGATFYLEDLGSTNGTYLDRQRINSPMAVPVGVPIRIGRTVIELRP</sequence>
<reference evidence="3" key="1">
    <citation type="submission" date="2024-05" db="EMBL/GenBank/DDBJ databases">
        <authorList>
            <person name="Cai S.Y."/>
            <person name="Jin L.M."/>
            <person name="Li H.R."/>
        </authorList>
    </citation>
    <scope>NUCLEOTIDE SEQUENCE</scope>
    <source>
        <strain evidence="3">A5-74</strain>
    </source>
</reference>
<dbReference type="RefSeq" id="WP_353649704.1">
    <property type="nucleotide sequence ID" value="NZ_CP159218.1"/>
</dbReference>
<dbReference type="PROSITE" id="PS50006">
    <property type="entry name" value="FHA_DOMAIN"/>
    <property type="match status" value="1"/>
</dbReference>